<protein>
    <recommendedName>
        <fullName evidence="3">Pyocin large subunit</fullName>
    </recommendedName>
</protein>
<organism evidence="1 2">
    <name type="scientific">Moellerella wisconsensis</name>
    <dbReference type="NCBI Taxonomy" id="158849"/>
    <lineage>
        <taxon>Bacteria</taxon>
        <taxon>Pseudomonadati</taxon>
        <taxon>Pseudomonadota</taxon>
        <taxon>Gammaproteobacteria</taxon>
        <taxon>Enterobacterales</taxon>
        <taxon>Morganellaceae</taxon>
        <taxon>Moellerella</taxon>
    </lineage>
</organism>
<evidence type="ECO:0000313" key="2">
    <source>
        <dbReference type="Proteomes" id="UP000829116"/>
    </source>
</evidence>
<accession>A0A9Q8Q1A2</accession>
<reference evidence="1" key="1">
    <citation type="submission" date="2022-03" db="EMBL/GenBank/DDBJ databases">
        <title>ESBL-producing Moellerella wisconsensis and Escherichia marmotae isolated from wild game meat.</title>
        <authorList>
            <person name="Biggel M."/>
        </authorList>
    </citation>
    <scope>NUCLEOTIDE SEQUENCE</scope>
    <source>
        <strain evidence="1">W51</strain>
    </source>
</reference>
<dbReference type="AlphaFoldDB" id="A0A9Q8Q1A2"/>
<gene>
    <name evidence="1" type="ORF">MNY72_14000</name>
</gene>
<dbReference type="EMBL" id="CP093245">
    <property type="protein sequence ID" value="UNH30432.1"/>
    <property type="molecule type" value="Genomic_DNA"/>
</dbReference>
<proteinExistence type="predicted"/>
<evidence type="ECO:0008006" key="3">
    <source>
        <dbReference type="Google" id="ProtNLM"/>
    </source>
</evidence>
<dbReference type="Proteomes" id="UP000829116">
    <property type="component" value="Chromosome"/>
</dbReference>
<evidence type="ECO:0000313" key="1">
    <source>
        <dbReference type="EMBL" id="UNH30432.1"/>
    </source>
</evidence>
<sequence>MQWYGVAGAREGDLVSCGKHSGAYHIIGGMSDMWLEDRKHAGTLESFSSCPCHSTFIPSIPDCYSNDDEPAQAKSFSATNEIINPVKEITNTSPQQEASPFILPIQKVCRYCHRPITLSNACKPQFQDIIREFIDAGNDINGVFKELCDYYIKHFDIWKTTYIDTMFSDLHEVIGKNFYSLQKADQKRFWLLHGKQDNTLFYGDKYSLQKDDPGYDKVQHIIAGLWLG</sequence>
<dbReference type="RefSeq" id="WP_241542034.1">
    <property type="nucleotide sequence ID" value="NZ_CAWQWN010000001.1"/>
</dbReference>
<name>A0A9Q8Q1A2_9GAMM</name>